<dbReference type="OrthoDB" id="6065071at2"/>
<dbReference type="Proteomes" id="UP000199420">
    <property type="component" value="Unassembled WGS sequence"/>
</dbReference>
<dbReference type="Pfam" id="PF12277">
    <property type="entry name" value="DUF3618"/>
    <property type="match status" value="1"/>
</dbReference>
<evidence type="ECO:0000313" key="2">
    <source>
        <dbReference type="Proteomes" id="UP000199420"/>
    </source>
</evidence>
<gene>
    <name evidence="1" type="ORF">SAMN04487997_0031</name>
</gene>
<dbReference type="AlphaFoldDB" id="A0A1H6ZPB4"/>
<protein>
    <submittedName>
        <fullName evidence="1">Membrane-anchored ribosome-binding protein, inhibits growth in stationary phase, ElaB/YqjD/DUF883 family</fullName>
    </submittedName>
</protein>
<dbReference type="EMBL" id="FNYC01000010">
    <property type="protein sequence ID" value="SEJ50645.1"/>
    <property type="molecule type" value="Genomic_DNA"/>
</dbReference>
<sequence length="243" mass="25764">MSTADRIEAESHKDPARLEREIDQQRADINHIVDALENKLSPGQLFDRMVHFGKGNGREFALNVGNAVKANPVPALLASVGLLWLYASRNEPAPTPGIDRGGWSGADSGDGQGMMDRARELGAEVSDTASGTWSQASSRVADAASRMADTAHGARDSLLQQKDRAVQGYNHLLHDNPLALGAIGIAVGALLGAALPATEPENRLMGKASDQLADQAREAVHSGTDKARDIVQDMGEPGNPVRH</sequence>
<name>A0A1H6ZPB4_9GAMM</name>
<accession>A0A1H6ZPB4</accession>
<proteinExistence type="predicted"/>
<dbReference type="RefSeq" id="WP_091340317.1">
    <property type="nucleotide sequence ID" value="NZ_FNYC01000010.1"/>
</dbReference>
<dbReference type="STRING" id="529704.SAMN02927913_0031"/>
<evidence type="ECO:0000313" key="1">
    <source>
        <dbReference type="EMBL" id="SEJ50645.1"/>
    </source>
</evidence>
<reference evidence="1 2" key="1">
    <citation type="submission" date="2016-10" db="EMBL/GenBank/DDBJ databases">
        <authorList>
            <person name="de Groot N.N."/>
        </authorList>
    </citation>
    <scope>NUCLEOTIDE SEQUENCE [LARGE SCALE GENOMIC DNA]</scope>
    <source>
        <strain evidence="1 2">DSM 26515</strain>
    </source>
</reference>
<dbReference type="InterPro" id="IPR022062">
    <property type="entry name" value="DUF3618"/>
</dbReference>
<keyword evidence="2" id="KW-1185">Reference proteome</keyword>
<organism evidence="1 2">
    <name type="scientific">Frateuria terrea</name>
    <dbReference type="NCBI Taxonomy" id="529704"/>
    <lineage>
        <taxon>Bacteria</taxon>
        <taxon>Pseudomonadati</taxon>
        <taxon>Pseudomonadota</taxon>
        <taxon>Gammaproteobacteria</taxon>
        <taxon>Lysobacterales</taxon>
        <taxon>Rhodanobacteraceae</taxon>
        <taxon>Frateuria</taxon>
    </lineage>
</organism>